<organism evidence="3 4">
    <name type="scientific">Asticcacaulis currens</name>
    <dbReference type="NCBI Taxonomy" id="2984210"/>
    <lineage>
        <taxon>Bacteria</taxon>
        <taxon>Pseudomonadati</taxon>
        <taxon>Pseudomonadota</taxon>
        <taxon>Alphaproteobacteria</taxon>
        <taxon>Caulobacterales</taxon>
        <taxon>Caulobacteraceae</taxon>
        <taxon>Asticcacaulis</taxon>
    </lineage>
</organism>
<sequence>MFPHLTHGHRKVLEALVRHGTAARAELAEASGYTRPAVTNLVRDLMDWGLVEEDNGAYVHTGRRGQPQKPVSLRSGAAYAFGIGFTAGALDLVAMDLGGRVVGRTRTPLAEPSPRAVLETVQQQLESAYGKSHVVRWRQLGFGIGVPCDLPPEQAQAWNLAYRREELTSYFANNLEGSAFIEVEPLACGIGERVFGAGARYQTYLIVHIGLEIGGALFIEGRPFRGGQSMSGAGQIGQFFNEGSDVKSGPDGRDLMRVLTKAGFGVGDLSDLDILPEAAQGVIADWTHGAAARLSAGLSKLSPFLSPDAIILTGRLSPLLLKELAQAVNLGVGAPAVEASRLGAFQTAIGAAALPVFCNLLPQV</sequence>
<evidence type="ECO:0000313" key="4">
    <source>
        <dbReference type="Proteomes" id="UP001216595"/>
    </source>
</evidence>
<feature type="domain" description="HTH marR-type" evidence="2">
    <location>
        <begin position="12"/>
        <end position="52"/>
    </location>
</feature>
<dbReference type="InterPro" id="IPR043129">
    <property type="entry name" value="ATPase_NBD"/>
</dbReference>
<evidence type="ECO:0000256" key="1">
    <source>
        <dbReference type="ARBA" id="ARBA00006479"/>
    </source>
</evidence>
<dbReference type="Pfam" id="PF12802">
    <property type="entry name" value="MarR_2"/>
    <property type="match status" value="1"/>
</dbReference>
<evidence type="ECO:0000259" key="2">
    <source>
        <dbReference type="Pfam" id="PF12802"/>
    </source>
</evidence>
<dbReference type="InterPro" id="IPR000835">
    <property type="entry name" value="HTH_MarR-typ"/>
</dbReference>
<dbReference type="RefSeq" id="WP_272739723.1">
    <property type="nucleotide sequence ID" value="NZ_JAQQKW010000001.1"/>
</dbReference>
<dbReference type="Proteomes" id="UP001216595">
    <property type="component" value="Unassembled WGS sequence"/>
</dbReference>
<name>A0ABT5I9T0_9CAUL</name>
<dbReference type="EMBL" id="JAQQKW010000001">
    <property type="protein sequence ID" value="MDC7692946.1"/>
    <property type="molecule type" value="Genomic_DNA"/>
</dbReference>
<keyword evidence="4" id="KW-1185">Reference proteome</keyword>
<dbReference type="Gene3D" id="1.10.10.10">
    <property type="entry name" value="Winged helix-like DNA-binding domain superfamily/Winged helix DNA-binding domain"/>
    <property type="match status" value="1"/>
</dbReference>
<evidence type="ECO:0000313" key="3">
    <source>
        <dbReference type="EMBL" id="MDC7692946.1"/>
    </source>
</evidence>
<proteinExistence type="inferred from homology"/>
<dbReference type="PANTHER" id="PTHR18964:SF149">
    <property type="entry name" value="BIFUNCTIONAL UDP-N-ACETYLGLUCOSAMINE 2-EPIMERASE_N-ACETYLMANNOSAMINE KINASE"/>
    <property type="match status" value="1"/>
</dbReference>
<dbReference type="PANTHER" id="PTHR18964">
    <property type="entry name" value="ROK (REPRESSOR, ORF, KINASE) FAMILY"/>
    <property type="match status" value="1"/>
</dbReference>
<accession>A0ABT5I9T0</accession>
<gene>
    <name evidence="3" type="ORF">PQU94_01485</name>
</gene>
<dbReference type="Gene3D" id="3.30.420.40">
    <property type="match status" value="2"/>
</dbReference>
<dbReference type="InterPro" id="IPR036388">
    <property type="entry name" value="WH-like_DNA-bd_sf"/>
</dbReference>
<dbReference type="SUPFAM" id="SSF53067">
    <property type="entry name" value="Actin-like ATPase domain"/>
    <property type="match status" value="1"/>
</dbReference>
<reference evidence="3 4" key="1">
    <citation type="submission" date="2023-01" db="EMBL/GenBank/DDBJ databases">
        <title>Novel species of the genus Asticcacaulis isolated from rivers.</title>
        <authorList>
            <person name="Lu H."/>
        </authorList>
    </citation>
    <scope>NUCLEOTIDE SEQUENCE [LARGE SCALE GENOMIC DNA]</scope>
    <source>
        <strain evidence="3 4">DXS10W</strain>
    </source>
</reference>
<protein>
    <submittedName>
        <fullName evidence="3">ROK family transcriptional regulator</fullName>
    </submittedName>
</protein>
<comment type="caution">
    <text evidence="3">The sequence shown here is derived from an EMBL/GenBank/DDBJ whole genome shotgun (WGS) entry which is preliminary data.</text>
</comment>
<dbReference type="InterPro" id="IPR036390">
    <property type="entry name" value="WH_DNA-bd_sf"/>
</dbReference>
<dbReference type="InterPro" id="IPR000600">
    <property type="entry name" value="ROK"/>
</dbReference>
<comment type="similarity">
    <text evidence="1">Belongs to the ROK (NagC/XylR) family.</text>
</comment>
<dbReference type="SUPFAM" id="SSF46785">
    <property type="entry name" value="Winged helix' DNA-binding domain"/>
    <property type="match status" value="1"/>
</dbReference>